<evidence type="ECO:0000313" key="2">
    <source>
        <dbReference type="Proteomes" id="UP000664628"/>
    </source>
</evidence>
<organism evidence="1 2">
    <name type="scientific">Fibrella forsythiae</name>
    <dbReference type="NCBI Taxonomy" id="2817061"/>
    <lineage>
        <taxon>Bacteria</taxon>
        <taxon>Pseudomonadati</taxon>
        <taxon>Bacteroidota</taxon>
        <taxon>Cytophagia</taxon>
        <taxon>Cytophagales</taxon>
        <taxon>Spirosomataceae</taxon>
        <taxon>Fibrella</taxon>
    </lineage>
</organism>
<evidence type="ECO:0000313" key="1">
    <source>
        <dbReference type="EMBL" id="MBO0947036.1"/>
    </source>
</evidence>
<gene>
    <name evidence="1" type="ORF">J2I46_00470</name>
</gene>
<accession>A0ABS3JAM6</accession>
<protein>
    <recommendedName>
        <fullName evidence="3">DUF4332 domain-containing protein</fullName>
    </recommendedName>
</protein>
<keyword evidence="2" id="KW-1185">Reference proteome</keyword>
<evidence type="ECO:0008006" key="3">
    <source>
        <dbReference type="Google" id="ProtNLM"/>
    </source>
</evidence>
<sequence>MSTKQPVSDDANEPDDSLIVEANTTLDIFIGPNRSITELSDTFDTLDGVTAETIDITNEKDGTHVEVISLEEQSADDPAIDVVDNFVTVEGIGPDVAALLIAGGIKTFKQLGNTPVDTIRSILAAAGPRFRIHDATEWPERAKRLQAGNNQRRTAIE</sequence>
<name>A0ABS3JAM6_9BACT</name>
<comment type="caution">
    <text evidence="1">The sequence shown here is derived from an EMBL/GenBank/DDBJ whole genome shotgun (WGS) entry which is preliminary data.</text>
</comment>
<dbReference type="Proteomes" id="UP000664628">
    <property type="component" value="Unassembled WGS sequence"/>
</dbReference>
<proteinExistence type="predicted"/>
<reference evidence="1 2" key="1">
    <citation type="submission" date="2021-03" db="EMBL/GenBank/DDBJ databases">
        <title>Fibrella sp. HMF5405 genome sequencing and assembly.</title>
        <authorList>
            <person name="Kang H."/>
            <person name="Kim H."/>
            <person name="Bae S."/>
            <person name="Joh K."/>
        </authorList>
    </citation>
    <scope>NUCLEOTIDE SEQUENCE [LARGE SCALE GENOMIC DNA]</scope>
    <source>
        <strain evidence="1 2">HMF5405</strain>
    </source>
</reference>
<dbReference type="EMBL" id="JAFMYW010000001">
    <property type="protein sequence ID" value="MBO0947036.1"/>
    <property type="molecule type" value="Genomic_DNA"/>
</dbReference>
<dbReference type="RefSeq" id="WP_207326959.1">
    <property type="nucleotide sequence ID" value="NZ_JAFMYW010000001.1"/>
</dbReference>